<evidence type="ECO:0000256" key="3">
    <source>
        <dbReference type="ARBA" id="ARBA00004885"/>
    </source>
</evidence>
<reference evidence="17" key="1">
    <citation type="journal article" date="2024" name="Antonie Van Leeuwenhoek">
        <title>Bradyrhizobium ontarionense sp. nov., a novel bacterial symbiont isolated from Aeschynomene indica (Indian jointvetch), harbours photosynthesis, nitrogen fixation and nitrous oxide (N2O) reductase genes.</title>
        <authorList>
            <person name="Bromfield E.S.P."/>
            <person name="Cloutier S."/>
        </authorList>
    </citation>
    <scope>NUCLEOTIDE SEQUENCE</scope>
    <source>
        <strain evidence="17">A19</strain>
    </source>
</reference>
<organism evidence="17 18">
    <name type="scientific">Bradyrhizobium ontarionense</name>
    <dbReference type="NCBI Taxonomy" id="2898149"/>
    <lineage>
        <taxon>Bacteria</taxon>
        <taxon>Pseudomonadati</taxon>
        <taxon>Pseudomonadota</taxon>
        <taxon>Alphaproteobacteria</taxon>
        <taxon>Hyphomicrobiales</taxon>
        <taxon>Nitrobacteraceae</taxon>
        <taxon>Bradyrhizobium</taxon>
    </lineage>
</organism>
<evidence type="ECO:0000256" key="13">
    <source>
        <dbReference type="ARBA" id="ARBA00049021"/>
    </source>
</evidence>
<name>A0ABY3RDB2_9BRAD</name>
<dbReference type="RefSeq" id="WP_231322406.1">
    <property type="nucleotide sequence ID" value="NZ_CP088156.1"/>
</dbReference>
<dbReference type="Proteomes" id="UP001431010">
    <property type="component" value="Chromosome"/>
</dbReference>
<keyword evidence="7 14" id="KW-0028">Amino-acid biosynthesis</keyword>
<feature type="binding site" evidence="14">
    <location>
        <position position="232"/>
    </location>
    <ligand>
        <name>Mg(2+)</name>
        <dbReference type="ChEBI" id="CHEBI:18420"/>
        <label>1</label>
    </ligand>
</feature>
<keyword evidence="10 14" id="KW-0560">Oxidoreductase</keyword>
<evidence type="ECO:0000256" key="5">
    <source>
        <dbReference type="ARBA" id="ARBA00013102"/>
    </source>
</evidence>
<dbReference type="SUPFAM" id="SSF51735">
    <property type="entry name" value="NAD(P)-binding Rossmann-fold domains"/>
    <property type="match status" value="1"/>
</dbReference>
<comment type="catalytic activity">
    <reaction evidence="13">
        <text>(2R)-2,3-dihydroxy-3-methylbutanoate + NADP(+) = (2S)-2-acetolactate + NADPH + H(+)</text>
        <dbReference type="Rhea" id="RHEA:22068"/>
        <dbReference type="ChEBI" id="CHEBI:15378"/>
        <dbReference type="ChEBI" id="CHEBI:49072"/>
        <dbReference type="ChEBI" id="CHEBI:57783"/>
        <dbReference type="ChEBI" id="CHEBI:58349"/>
        <dbReference type="ChEBI" id="CHEBI:58476"/>
        <dbReference type="EC" id="1.1.1.86"/>
    </reaction>
</comment>
<dbReference type="EMBL" id="CP088156">
    <property type="protein sequence ID" value="UFZ04935.1"/>
    <property type="molecule type" value="Genomic_DNA"/>
</dbReference>
<dbReference type="Pfam" id="PF01450">
    <property type="entry name" value="KARI_C"/>
    <property type="match status" value="1"/>
</dbReference>
<feature type="binding site" evidence="14">
    <location>
        <position position="228"/>
    </location>
    <ligand>
        <name>Mg(2+)</name>
        <dbReference type="ChEBI" id="CHEBI:18420"/>
        <label>2</label>
    </ligand>
</feature>
<evidence type="ECO:0000256" key="8">
    <source>
        <dbReference type="ARBA" id="ARBA00022723"/>
    </source>
</evidence>
<evidence type="ECO:0000313" key="17">
    <source>
        <dbReference type="EMBL" id="UFZ04935.1"/>
    </source>
</evidence>
<evidence type="ECO:0000256" key="7">
    <source>
        <dbReference type="ARBA" id="ARBA00022605"/>
    </source>
</evidence>
<evidence type="ECO:0000313" key="18">
    <source>
        <dbReference type="Proteomes" id="UP001431010"/>
    </source>
</evidence>
<feature type="domain" description="KARI N-terminal Rossmann" evidence="15">
    <location>
        <begin position="23"/>
        <end position="223"/>
    </location>
</feature>
<dbReference type="Gene3D" id="1.10.1040.10">
    <property type="entry name" value="N-(1-d-carboxylethyl)-l-norvaline Dehydrogenase, domain 2"/>
    <property type="match status" value="1"/>
</dbReference>
<keyword evidence="11 14" id="KW-0100">Branched-chain amino acid biosynthesis</keyword>
<dbReference type="Gene3D" id="3.40.50.720">
    <property type="entry name" value="NAD(P)-binding Rossmann-like Domain"/>
    <property type="match status" value="1"/>
</dbReference>
<evidence type="ECO:0000256" key="1">
    <source>
        <dbReference type="ARBA" id="ARBA00001946"/>
    </source>
</evidence>
<comment type="caution">
    <text evidence="14">Lacks conserved residue(s) required for the propagation of feature annotation.</text>
</comment>
<dbReference type="PROSITE" id="PS51850">
    <property type="entry name" value="KARI_N"/>
    <property type="match status" value="1"/>
</dbReference>
<dbReference type="PANTHER" id="PTHR21371">
    <property type="entry name" value="KETOL-ACID REDUCTOISOMERASE, MITOCHONDRIAL"/>
    <property type="match status" value="1"/>
</dbReference>
<dbReference type="InterPro" id="IPR013023">
    <property type="entry name" value="KARI"/>
</dbReference>
<comment type="cofactor">
    <cofactor evidence="1">
        <name>Mg(2+)</name>
        <dbReference type="ChEBI" id="CHEBI:18420"/>
    </cofactor>
</comment>
<evidence type="ECO:0000256" key="12">
    <source>
        <dbReference type="ARBA" id="ARBA00032744"/>
    </source>
</evidence>
<proteinExistence type="inferred from homology"/>
<dbReference type="PROSITE" id="PS51851">
    <property type="entry name" value="KARI_C"/>
    <property type="match status" value="1"/>
</dbReference>
<dbReference type="InterPro" id="IPR036291">
    <property type="entry name" value="NAD(P)-bd_dom_sf"/>
</dbReference>
<evidence type="ECO:0000256" key="14">
    <source>
        <dbReference type="PROSITE-ProRule" id="PRU01198"/>
    </source>
</evidence>
<sequence length="490" mass="53630">MTFASKIFETRVIKMADREETILAGGRHLFPILPKAFDGIRQIGVIGWSSQGPAQAQNLRESLDGSGIRVKVGLREGSASMKQAAALGFTKESKTLGEMYDVIRESEMSLLLISDAALAENYRTVFAAFRPGTTLGLSHGFLLSHLRAQGEDFPKDINVIAVCPKGMGPSVRRLYEQGRAVNGAGINASFAVHQDVDGKAIDYALGWSVALGSPYTFETTLESEYKSDIFGERGVLLGAVHGIAESLYARFVGQGMAEDEAFINTAESITGPISKLISRSGLKAVYEQLNENEKAMFRAAYNASYGPCREILEEIYDDVASGNEVRSVIQATRRHSAYPMGKIDDTEMWVVGERARANTQRNYAPINPETAGVYLACMMAQVDVLKDRGHPYSEIANESIIEAVDSLNPYMSYKGASYMIDNCSTTARLGARKWASRFDYILKQQAFPSIDKGIASDSAPFDDFMSNDIHDVLTVCAELRPSLDISVVPR</sequence>
<evidence type="ECO:0000259" key="15">
    <source>
        <dbReference type="PROSITE" id="PS51850"/>
    </source>
</evidence>
<accession>A0ABY3RDB2</accession>
<feature type="domain" description="KARI C-terminal knotted" evidence="16">
    <location>
        <begin position="220"/>
        <end position="362"/>
    </location>
</feature>
<comment type="similarity">
    <text evidence="4 14">Belongs to the ketol-acid reductoisomerase family.</text>
</comment>
<feature type="binding site" evidence="14">
    <location>
        <position position="228"/>
    </location>
    <ligand>
        <name>Mg(2+)</name>
        <dbReference type="ChEBI" id="CHEBI:18420"/>
        <label>1</label>
    </ligand>
</feature>
<evidence type="ECO:0000256" key="9">
    <source>
        <dbReference type="ARBA" id="ARBA00022842"/>
    </source>
</evidence>
<evidence type="ECO:0000256" key="11">
    <source>
        <dbReference type="ARBA" id="ARBA00023304"/>
    </source>
</evidence>
<protein>
    <recommendedName>
        <fullName evidence="6">Ketol-acid reductoisomerase (NADP(+))</fullName>
        <ecNumber evidence="5">1.1.1.86</ecNumber>
    </recommendedName>
    <alternativeName>
        <fullName evidence="12">Acetohydroxy-acid isomeroreductase</fullName>
    </alternativeName>
</protein>
<dbReference type="InterPro" id="IPR000506">
    <property type="entry name" value="KARI_C"/>
</dbReference>
<evidence type="ECO:0000256" key="10">
    <source>
        <dbReference type="ARBA" id="ARBA00023002"/>
    </source>
</evidence>
<comment type="pathway">
    <text evidence="2">Amino-acid biosynthesis; L-valine biosynthesis; L-valine from pyruvate: step 2/4.</text>
</comment>
<evidence type="ECO:0000256" key="4">
    <source>
        <dbReference type="ARBA" id="ARBA00010318"/>
    </source>
</evidence>
<dbReference type="InterPro" id="IPR013328">
    <property type="entry name" value="6PGD_dom2"/>
</dbReference>
<keyword evidence="18" id="KW-1185">Reference proteome</keyword>
<evidence type="ECO:0000259" key="16">
    <source>
        <dbReference type="PROSITE" id="PS51851"/>
    </source>
</evidence>
<dbReference type="InterPro" id="IPR013116">
    <property type="entry name" value="KARI_N"/>
</dbReference>
<dbReference type="Pfam" id="PF07991">
    <property type="entry name" value="KARI_N"/>
    <property type="match status" value="1"/>
</dbReference>
<comment type="pathway">
    <text evidence="3">Amino-acid biosynthesis; L-isoleucine biosynthesis; L-isoleucine from 2-oxobutanoate: step 2/4.</text>
</comment>
<dbReference type="PANTHER" id="PTHR21371:SF1">
    <property type="entry name" value="KETOL-ACID REDUCTOISOMERASE, MITOCHONDRIAL"/>
    <property type="match status" value="1"/>
</dbReference>
<dbReference type="InterPro" id="IPR008927">
    <property type="entry name" value="6-PGluconate_DH-like_C_sf"/>
</dbReference>
<keyword evidence="8 14" id="KW-0479">Metal-binding</keyword>
<dbReference type="EC" id="1.1.1.86" evidence="5"/>
<keyword evidence="9 14" id="KW-0460">Magnesium</keyword>
<gene>
    <name evidence="17" type="ORF">LQG66_01025</name>
</gene>
<dbReference type="SUPFAM" id="SSF48179">
    <property type="entry name" value="6-phosphogluconate dehydrogenase C-terminal domain-like"/>
    <property type="match status" value="1"/>
</dbReference>
<evidence type="ECO:0000256" key="6">
    <source>
        <dbReference type="ARBA" id="ARBA00015731"/>
    </source>
</evidence>
<evidence type="ECO:0000256" key="2">
    <source>
        <dbReference type="ARBA" id="ARBA00004864"/>
    </source>
</evidence>